<feature type="non-terminal residue" evidence="5">
    <location>
        <position position="1"/>
    </location>
</feature>
<protein>
    <submittedName>
        <fullName evidence="5">Uncharacterized protein</fullName>
    </submittedName>
</protein>
<dbReference type="OrthoDB" id="366230at2759"/>
<dbReference type="GO" id="GO:0060294">
    <property type="term" value="P:cilium movement involved in cell motility"/>
    <property type="evidence" value="ECO:0007669"/>
    <property type="project" value="TreeGrafter"/>
</dbReference>
<name>A0A9K3D0C1_9EUKA</name>
<dbReference type="SUPFAM" id="SSF50978">
    <property type="entry name" value="WD40 repeat-like"/>
    <property type="match status" value="1"/>
</dbReference>
<evidence type="ECO:0000313" key="6">
    <source>
        <dbReference type="Proteomes" id="UP000265618"/>
    </source>
</evidence>
<proteinExistence type="predicted"/>
<comment type="caution">
    <text evidence="5">The sequence shown here is derived from an EMBL/GenBank/DDBJ whole genome shotgun (WGS) entry which is preliminary data.</text>
</comment>
<sequence length="560" mass="59080">ALNPFSADGNDIGSRTANDARLVASLSAEQSKGRCITATAIIAEAGASVSNAKILAAVGDGRDFSGLWESSDFAQLGYALLWSTNQTMRPEAVFEAPSALTCLSVAPGCPQGCIVFVAGGTDGEVCLYVHGNVSALPSNAASLPLSLPVTAPSTSGGGSQETVSLPVAVSPATVGHRREVTSVHWLSDPVLPDGTASEAVPWPGQFVTSSSDGTVSVWSTEIDDAPVLRAGESPSCSYLRRVLTLGCVRPTTLRSMHGTKVASLGQGGLLVGTETGDVGVIDIVRAAAASHQNTAMQGRRLAEYEEQVARGGEVHNSALGISENFDRSTLQSVISAHRGYVLCMEHSPAMPSLLVTAAASGFKVWLQHMGSARQARKSAITGLLAEQDVLAYHDKASAALQLARIDDTETLGSLSSAAHPPELPEETRHLLTDPLILFETPYFPVSDCLSACAVSPTRPSVVIVGTSTGTVQIWDIGDRRTGPIVQRRVSVSPIVSISASKGRRGTDMVTVGDAQGGVHVLRIPRGRRSRERQYLRTLFARETAARHYNQWRREIKTSNK</sequence>
<keyword evidence="6" id="KW-1185">Reference proteome</keyword>
<dbReference type="Proteomes" id="UP000265618">
    <property type="component" value="Unassembled WGS sequence"/>
</dbReference>
<dbReference type="InterPro" id="IPR015943">
    <property type="entry name" value="WD40/YVTN_repeat-like_dom_sf"/>
</dbReference>
<evidence type="ECO:0000256" key="1">
    <source>
        <dbReference type="ARBA" id="ARBA00004496"/>
    </source>
</evidence>
<dbReference type="GO" id="GO:0045503">
    <property type="term" value="F:dynein light chain binding"/>
    <property type="evidence" value="ECO:0007669"/>
    <property type="project" value="TreeGrafter"/>
</dbReference>
<dbReference type="AlphaFoldDB" id="A0A9K3D0C1"/>
<organism evidence="5 6">
    <name type="scientific">Kipferlia bialata</name>
    <dbReference type="NCBI Taxonomy" id="797122"/>
    <lineage>
        <taxon>Eukaryota</taxon>
        <taxon>Metamonada</taxon>
        <taxon>Carpediemonas-like organisms</taxon>
        <taxon>Kipferlia</taxon>
    </lineage>
</organism>
<reference evidence="5 6" key="1">
    <citation type="journal article" date="2018" name="PLoS ONE">
        <title>The draft genome of Kipferlia bialata reveals reductive genome evolution in fornicate parasites.</title>
        <authorList>
            <person name="Tanifuji G."/>
            <person name="Takabayashi S."/>
            <person name="Kume K."/>
            <person name="Takagi M."/>
            <person name="Nakayama T."/>
            <person name="Kamikawa R."/>
            <person name="Inagaki Y."/>
            <person name="Hashimoto T."/>
        </authorList>
    </citation>
    <scope>NUCLEOTIDE SEQUENCE [LARGE SCALE GENOMIC DNA]</scope>
    <source>
        <strain evidence="5">NY0173</strain>
    </source>
</reference>
<keyword evidence="3" id="KW-0853">WD repeat</keyword>
<evidence type="ECO:0000256" key="4">
    <source>
        <dbReference type="ARBA" id="ARBA00022737"/>
    </source>
</evidence>
<comment type="subcellular location">
    <subcellularLocation>
        <location evidence="1">Cytoplasm</location>
    </subcellularLocation>
</comment>
<accession>A0A9K3D0C1</accession>
<dbReference type="PANTHER" id="PTHR12442:SF5">
    <property type="entry name" value="DYNEIN AXONEMAL INTERMEDIATE CHAIN 3"/>
    <property type="match status" value="1"/>
</dbReference>
<dbReference type="InterPro" id="IPR001680">
    <property type="entry name" value="WD40_rpt"/>
</dbReference>
<dbReference type="GO" id="GO:0045504">
    <property type="term" value="F:dynein heavy chain binding"/>
    <property type="evidence" value="ECO:0007669"/>
    <property type="project" value="TreeGrafter"/>
</dbReference>
<dbReference type="Gene3D" id="2.130.10.10">
    <property type="entry name" value="YVTN repeat-like/Quinoprotein amine dehydrogenase"/>
    <property type="match status" value="2"/>
</dbReference>
<dbReference type="GO" id="GO:0036159">
    <property type="term" value="P:inner dynein arm assembly"/>
    <property type="evidence" value="ECO:0007669"/>
    <property type="project" value="TreeGrafter"/>
</dbReference>
<keyword evidence="4" id="KW-0677">Repeat</keyword>
<gene>
    <name evidence="5" type="ORF">KIPB_008285</name>
</gene>
<dbReference type="InterPro" id="IPR050687">
    <property type="entry name" value="Dynein_IC"/>
</dbReference>
<dbReference type="InterPro" id="IPR036322">
    <property type="entry name" value="WD40_repeat_dom_sf"/>
</dbReference>
<evidence type="ECO:0000313" key="5">
    <source>
        <dbReference type="EMBL" id="GIQ86431.1"/>
    </source>
</evidence>
<keyword evidence="2" id="KW-0963">Cytoplasm</keyword>
<dbReference type="GO" id="GO:0036156">
    <property type="term" value="C:inner dynein arm"/>
    <property type="evidence" value="ECO:0007669"/>
    <property type="project" value="TreeGrafter"/>
</dbReference>
<dbReference type="Pfam" id="PF00400">
    <property type="entry name" value="WD40"/>
    <property type="match status" value="1"/>
</dbReference>
<dbReference type="PANTHER" id="PTHR12442">
    <property type="entry name" value="DYNEIN INTERMEDIATE CHAIN"/>
    <property type="match status" value="1"/>
</dbReference>
<dbReference type="EMBL" id="BDIP01002527">
    <property type="protein sequence ID" value="GIQ86431.1"/>
    <property type="molecule type" value="Genomic_DNA"/>
</dbReference>
<evidence type="ECO:0000256" key="3">
    <source>
        <dbReference type="ARBA" id="ARBA00022574"/>
    </source>
</evidence>
<evidence type="ECO:0000256" key="2">
    <source>
        <dbReference type="ARBA" id="ARBA00022490"/>
    </source>
</evidence>
<dbReference type="SMART" id="SM00320">
    <property type="entry name" value="WD40"/>
    <property type="match status" value="4"/>
</dbReference>